<dbReference type="InterPro" id="IPR036271">
    <property type="entry name" value="Tet_transcr_reg_TetR-rel_C_sf"/>
</dbReference>
<sequence length="169" mass="18625">MTTKPMLLDAPLAVLRAGETLTIDAVAREAGMTKPGVVHHFATKEVLTLAVLEHQLDLWEAEILARAGADASAEDRLLAYVEHTLLGDMDTSDLVLLADPKLRHKLSERWADRMNTWFGHLDEPHLTAVRLIADGAWINRCLGLLDMDEEIRSATVALASELLQKGTNL</sequence>
<feature type="domain" description="HTH tetR-type" evidence="2">
    <location>
        <begin position="20"/>
        <end position="51"/>
    </location>
</feature>
<keyword evidence="5" id="KW-1185">Reference proteome</keyword>
<dbReference type="SUPFAM" id="SSF46689">
    <property type="entry name" value="Homeodomain-like"/>
    <property type="match status" value="1"/>
</dbReference>
<dbReference type="Pfam" id="PF17937">
    <property type="entry name" value="TetR_C_28"/>
    <property type="match status" value="1"/>
</dbReference>
<reference evidence="4 5" key="1">
    <citation type="submission" date="2016-04" db="EMBL/GenBank/DDBJ databases">
        <title>First whole genome shotgun sequence of the bacterium Enteractinococcus sp. strain UASWS1574.</title>
        <authorList>
            <person name="Crovadore J."/>
            <person name="Chablais R."/>
            <person name="Lefort F."/>
        </authorList>
    </citation>
    <scope>NUCLEOTIDE SEQUENCE [LARGE SCALE GENOMIC DNA]</scope>
    <source>
        <strain evidence="4 5">UASWS1574</strain>
    </source>
</reference>
<evidence type="ECO:0000256" key="1">
    <source>
        <dbReference type="ARBA" id="ARBA00023125"/>
    </source>
</evidence>
<dbReference type="AlphaFoldDB" id="A0A1B7LVN8"/>
<evidence type="ECO:0000259" key="2">
    <source>
        <dbReference type="Pfam" id="PF00440"/>
    </source>
</evidence>
<dbReference type="InterPro" id="IPR041479">
    <property type="entry name" value="TetR_CgmR_C"/>
</dbReference>
<dbReference type="Gene3D" id="1.10.357.10">
    <property type="entry name" value="Tetracycline Repressor, domain 2"/>
    <property type="match status" value="1"/>
</dbReference>
<evidence type="ECO:0000313" key="5">
    <source>
        <dbReference type="Proteomes" id="UP000078292"/>
    </source>
</evidence>
<dbReference type="STRING" id="1837282.A6F49_00550"/>
<dbReference type="GO" id="GO:0003677">
    <property type="term" value="F:DNA binding"/>
    <property type="evidence" value="ECO:0007669"/>
    <property type="project" value="UniProtKB-KW"/>
</dbReference>
<dbReference type="Proteomes" id="UP000078292">
    <property type="component" value="Unassembled WGS sequence"/>
</dbReference>
<evidence type="ECO:0000259" key="3">
    <source>
        <dbReference type="Pfam" id="PF17937"/>
    </source>
</evidence>
<name>A0A1B7LVN8_9MICC</name>
<dbReference type="InterPro" id="IPR009057">
    <property type="entry name" value="Homeodomain-like_sf"/>
</dbReference>
<dbReference type="OrthoDB" id="9806334at2"/>
<evidence type="ECO:0000313" key="4">
    <source>
        <dbReference type="EMBL" id="OAV53913.1"/>
    </source>
</evidence>
<gene>
    <name evidence="4" type="ORF">A6F49_00550</name>
</gene>
<keyword evidence="1" id="KW-0238">DNA-binding</keyword>
<dbReference type="InterPro" id="IPR001647">
    <property type="entry name" value="HTH_TetR"/>
</dbReference>
<organism evidence="4 5">
    <name type="scientific">Enteractinococcus helveticum</name>
    <dbReference type="NCBI Taxonomy" id="1837282"/>
    <lineage>
        <taxon>Bacteria</taxon>
        <taxon>Bacillati</taxon>
        <taxon>Actinomycetota</taxon>
        <taxon>Actinomycetes</taxon>
        <taxon>Micrococcales</taxon>
        <taxon>Micrococcaceae</taxon>
    </lineage>
</organism>
<protein>
    <submittedName>
        <fullName evidence="4">TetR family transcriptional regulator</fullName>
    </submittedName>
</protein>
<dbReference type="Pfam" id="PF00440">
    <property type="entry name" value="TetR_N"/>
    <property type="match status" value="1"/>
</dbReference>
<accession>A0A1B7LVN8</accession>
<comment type="caution">
    <text evidence="4">The sequence shown here is derived from an EMBL/GenBank/DDBJ whole genome shotgun (WGS) entry which is preliminary data.</text>
</comment>
<dbReference type="RefSeq" id="WP_052499916.1">
    <property type="nucleotide sequence ID" value="NZ_LXEY01000103.1"/>
</dbReference>
<proteinExistence type="predicted"/>
<dbReference type="EMBL" id="LXEY01000103">
    <property type="protein sequence ID" value="OAV53913.1"/>
    <property type="molecule type" value="Genomic_DNA"/>
</dbReference>
<dbReference type="SUPFAM" id="SSF48498">
    <property type="entry name" value="Tetracyclin repressor-like, C-terminal domain"/>
    <property type="match status" value="1"/>
</dbReference>
<feature type="domain" description="TetR transcriptional regulator CgmR-like C-terminal" evidence="3">
    <location>
        <begin position="76"/>
        <end position="158"/>
    </location>
</feature>